<evidence type="ECO:0000256" key="4">
    <source>
        <dbReference type="ARBA" id="ARBA00022490"/>
    </source>
</evidence>
<evidence type="ECO:0000259" key="7">
    <source>
        <dbReference type="Pfam" id="PF06110"/>
    </source>
</evidence>
<dbReference type="InterPro" id="IPR045108">
    <property type="entry name" value="TXNDC17-like"/>
</dbReference>
<evidence type="ECO:0000313" key="8">
    <source>
        <dbReference type="EMBL" id="JAB59029.1"/>
    </source>
</evidence>
<comment type="similarity">
    <text evidence="2">Belongs to the thioredoxin family.</text>
</comment>
<dbReference type="GO" id="GO:0047134">
    <property type="term" value="F:protein-disulfide reductase [NAD(P)H] activity"/>
    <property type="evidence" value="ECO:0007669"/>
    <property type="project" value="InterPro"/>
</dbReference>
<dbReference type="FunFam" id="3.40.30.10:FF:000124">
    <property type="entry name" value="Thioredoxin domain-containing 17"/>
    <property type="match status" value="1"/>
</dbReference>
<feature type="domain" description="Thioredoxin" evidence="7">
    <location>
        <begin position="7"/>
        <end position="125"/>
    </location>
</feature>
<proteinExistence type="evidence at transcript level"/>
<dbReference type="InterPro" id="IPR036249">
    <property type="entry name" value="Thioredoxin-like_sf"/>
</dbReference>
<dbReference type="CDD" id="cd02952">
    <property type="entry name" value="TRP14_like"/>
    <property type="match status" value="1"/>
</dbReference>
<accession>U5EXP8</accession>
<protein>
    <recommendedName>
        <fullName evidence="3">Thioredoxin domain-containing protein 17</fullName>
    </recommendedName>
</protein>
<dbReference type="GO" id="GO:0005829">
    <property type="term" value="C:cytosol"/>
    <property type="evidence" value="ECO:0007669"/>
    <property type="project" value="TreeGrafter"/>
</dbReference>
<organism evidence="8">
    <name type="scientific">Corethrella appendiculata</name>
    <dbReference type="NCBI Taxonomy" id="1370023"/>
    <lineage>
        <taxon>Eukaryota</taxon>
        <taxon>Metazoa</taxon>
        <taxon>Ecdysozoa</taxon>
        <taxon>Arthropoda</taxon>
        <taxon>Hexapoda</taxon>
        <taxon>Insecta</taxon>
        <taxon>Pterygota</taxon>
        <taxon>Neoptera</taxon>
        <taxon>Endopterygota</taxon>
        <taxon>Diptera</taxon>
        <taxon>Nematocera</taxon>
        <taxon>Culicoidea</taxon>
        <taxon>Chaoboridae</taxon>
        <taxon>Corethrella</taxon>
    </lineage>
</organism>
<comment type="subcellular location">
    <subcellularLocation>
        <location evidence="1">Cytoplasm</location>
    </subcellularLocation>
</comment>
<dbReference type="PANTHER" id="PTHR12452">
    <property type="entry name" value="42-9-9 PROTEIN-RELATED"/>
    <property type="match status" value="1"/>
</dbReference>
<keyword evidence="5" id="KW-1015">Disulfide bond</keyword>
<reference evidence="8" key="1">
    <citation type="journal article" date="2014" name="Insect Biochem. Mol. Biol.">
        <title>An insight into the sialome of the frog biting fly, Corethrella appendiculata.</title>
        <authorList>
            <person name="Ribeiro J.M.C."/>
            <person name="Chagas A.C."/>
            <person name="Pham V.M."/>
            <person name="Lounibos L.P."/>
            <person name="Calvo E."/>
        </authorList>
    </citation>
    <scope>NUCLEOTIDE SEQUENCE</scope>
    <source>
        <tissue evidence="8">Salivary glands</tissue>
    </source>
</reference>
<sequence>MVNEHKVAGYENFKSFMKDFKSNGAAINILFTGEKDKNGVSWCPDCVSAEPHIKNALEKFADKNSHFICVDVGDRATWKDMNNPFRKDKDTHLMVIPTLIRYKHPQRLEGEQLEKEDLLEMFFNDDD</sequence>
<dbReference type="Gene3D" id="3.40.30.10">
    <property type="entry name" value="Glutaredoxin"/>
    <property type="match status" value="1"/>
</dbReference>
<evidence type="ECO:0000256" key="2">
    <source>
        <dbReference type="ARBA" id="ARBA00008987"/>
    </source>
</evidence>
<dbReference type="SUPFAM" id="SSF52833">
    <property type="entry name" value="Thioredoxin-like"/>
    <property type="match status" value="1"/>
</dbReference>
<dbReference type="EMBL" id="GANO01000842">
    <property type="protein sequence ID" value="JAB59029.1"/>
    <property type="molecule type" value="mRNA"/>
</dbReference>
<name>U5EXP8_9DIPT</name>
<dbReference type="PANTHER" id="PTHR12452:SF6">
    <property type="entry name" value="THIOREDOXIN DOMAIN-CONTAINING PROTEIN 17"/>
    <property type="match status" value="1"/>
</dbReference>
<evidence type="ECO:0000256" key="5">
    <source>
        <dbReference type="ARBA" id="ARBA00023157"/>
    </source>
</evidence>
<keyword evidence="4" id="KW-0963">Cytoplasm</keyword>
<dbReference type="AlphaFoldDB" id="U5EXP8"/>
<evidence type="ECO:0000256" key="1">
    <source>
        <dbReference type="ARBA" id="ARBA00004496"/>
    </source>
</evidence>
<evidence type="ECO:0000256" key="6">
    <source>
        <dbReference type="ARBA" id="ARBA00023284"/>
    </source>
</evidence>
<dbReference type="InterPro" id="IPR010357">
    <property type="entry name" value="TXNDC17_dom"/>
</dbReference>
<evidence type="ECO:0000256" key="3">
    <source>
        <dbReference type="ARBA" id="ARBA00016949"/>
    </source>
</evidence>
<keyword evidence="6" id="KW-0676">Redox-active center</keyword>
<dbReference type="Pfam" id="PF06110">
    <property type="entry name" value="TXD17-like_Trx"/>
    <property type="match status" value="1"/>
</dbReference>